<dbReference type="EMBL" id="BMXS01000001">
    <property type="protein sequence ID" value="GGX77419.1"/>
    <property type="molecule type" value="Genomic_DNA"/>
</dbReference>
<evidence type="ECO:0000256" key="1">
    <source>
        <dbReference type="SAM" id="Phobius"/>
    </source>
</evidence>
<dbReference type="Proteomes" id="UP000653056">
    <property type="component" value="Unassembled WGS sequence"/>
</dbReference>
<evidence type="ECO:0000313" key="2">
    <source>
        <dbReference type="EMBL" id="GGX77419.1"/>
    </source>
</evidence>
<evidence type="ECO:0008006" key="4">
    <source>
        <dbReference type="Google" id="ProtNLM"/>
    </source>
</evidence>
<keyword evidence="1" id="KW-1133">Transmembrane helix</keyword>
<keyword evidence="1" id="KW-0472">Membrane</keyword>
<comment type="caution">
    <text evidence="2">The sequence shown here is derived from an EMBL/GenBank/DDBJ whole genome shotgun (WGS) entry which is preliminary data.</text>
</comment>
<keyword evidence="3" id="KW-1185">Reference proteome</keyword>
<accession>A0ABQ2YAJ8</accession>
<keyword evidence="1" id="KW-0812">Transmembrane</keyword>
<organism evidence="2 3">
    <name type="scientific">Litchfieldella qijiaojingensis</name>
    <dbReference type="NCBI Taxonomy" id="980347"/>
    <lineage>
        <taxon>Bacteria</taxon>
        <taxon>Pseudomonadati</taxon>
        <taxon>Pseudomonadota</taxon>
        <taxon>Gammaproteobacteria</taxon>
        <taxon>Oceanospirillales</taxon>
        <taxon>Halomonadaceae</taxon>
        <taxon>Litchfieldella</taxon>
    </lineage>
</organism>
<evidence type="ECO:0000313" key="3">
    <source>
        <dbReference type="Proteomes" id="UP000653056"/>
    </source>
</evidence>
<protein>
    <recommendedName>
        <fullName evidence="4">MFS transporter</fullName>
    </recommendedName>
</protein>
<feature type="transmembrane region" description="Helical" evidence="1">
    <location>
        <begin position="20"/>
        <end position="38"/>
    </location>
</feature>
<proteinExistence type="predicted"/>
<name>A0ABQ2YAJ8_9GAMM</name>
<dbReference type="InterPro" id="IPR036259">
    <property type="entry name" value="MFS_trans_sf"/>
</dbReference>
<sequence length="56" mass="6035">MAVGSLISGALLHRLGWETLNLAMLPPILLVALATLWFRLSAYPQPAGHAPDQREG</sequence>
<dbReference type="SUPFAM" id="SSF103473">
    <property type="entry name" value="MFS general substrate transporter"/>
    <property type="match status" value="1"/>
</dbReference>
<gene>
    <name evidence="2" type="ORF">GCM10007160_00780</name>
</gene>
<reference evidence="3" key="1">
    <citation type="journal article" date="2019" name="Int. J. Syst. Evol. Microbiol.">
        <title>The Global Catalogue of Microorganisms (GCM) 10K type strain sequencing project: providing services to taxonomists for standard genome sequencing and annotation.</title>
        <authorList>
            <consortium name="The Broad Institute Genomics Platform"/>
            <consortium name="The Broad Institute Genome Sequencing Center for Infectious Disease"/>
            <person name="Wu L."/>
            <person name="Ma J."/>
        </authorList>
    </citation>
    <scope>NUCLEOTIDE SEQUENCE [LARGE SCALE GENOMIC DNA]</scope>
    <source>
        <strain evidence="3">KCTC 22228</strain>
    </source>
</reference>